<dbReference type="EMBL" id="JABANP010000606">
    <property type="protein sequence ID" value="KAF4680459.1"/>
    <property type="molecule type" value="Genomic_DNA"/>
</dbReference>
<proteinExistence type="predicted"/>
<evidence type="ECO:0000313" key="5">
    <source>
        <dbReference type="Proteomes" id="UP000541610"/>
    </source>
</evidence>
<dbReference type="CDD" id="cd06222">
    <property type="entry name" value="RNase_H_like"/>
    <property type="match status" value="1"/>
</dbReference>
<dbReference type="InterPro" id="IPR012337">
    <property type="entry name" value="RNaseH-like_sf"/>
</dbReference>
<name>A0A7J6N986_PEROL</name>
<dbReference type="SUPFAM" id="SSF53098">
    <property type="entry name" value="Ribonuclease H-like"/>
    <property type="match status" value="2"/>
</dbReference>
<keyword evidence="2" id="KW-0732">Signal</keyword>
<dbReference type="InterPro" id="IPR041588">
    <property type="entry name" value="Integrase_H2C2"/>
</dbReference>
<gene>
    <name evidence="4" type="ORF">FOZ60_013473</name>
</gene>
<protein>
    <recommendedName>
        <fullName evidence="3">Integrase catalytic domain-containing protein</fullName>
    </recommendedName>
</protein>
<sequence>MAASMCAWTLLCILIKWCDIEAPDSYVDDIYVADKALVPKVIEQFRLFGLPCLELVDDHGDLCWTRRPDWCGRLTSHYPICDWLRPATSYLKRICCEGLGSNAAWDRPVLPDVKKCCDDVVKRLQVDDPVRGVWSPPSLSSNPTFSLYCDASSLAVGVVITVDKGDGTIVPLEDSCWLVAKRSKLHINILELNSVIRALNLAVAWGAKDIILYNDSRTVVGWLSSLLNDTAKVKVSGLYQTLVSRRLSIINDVVAQCSMNLRVCWLPSSANVADRLTRVFPSWPSDTAIDDEDGITANVQRLPGNDFDNCDDICLLPRDHGSITTSVEVHPSVEGPNVDPRGELSSAPSVKDDSSGGGEEDGGSPAQVLASAAVGTDITVFGQQPSVTLSDQLTDPILAEINQLVHDRSLPTSQLPPAYARILPQINVRSDDGVLCRRVKVPPDDVVNVPLCPSQFTGRYLSWCHEAYGHPNWECMWRVLRRRTFWSGMAQDCRDFVDHCSQCAAATTTRRNPIAPTTGATAVIGDGPWSVVFADTISFNPTAHRTEAVLVMFDSFTKWIEVEFLQKNNGICVASGLRRAFLRWGPPQVLRMDSGPEMWNSTTRTLFDSYHVKVRRGTPRHPQSQGGVERAHRSLLLILRKLCDRYADSEHFERVFLEAVHYYRCRPTSTLGLSPMLCMCGWEDRTLSDADYSGYQWDVQTWSKMLQDRQARLCDYIDGVLSPQSPSKDVTSYCRLMSKGIVWLSSWRLRWFV</sequence>
<dbReference type="PANTHER" id="PTHR37984">
    <property type="entry name" value="PROTEIN CBG26694"/>
    <property type="match status" value="1"/>
</dbReference>
<dbReference type="GO" id="GO:0015074">
    <property type="term" value="P:DNA integration"/>
    <property type="evidence" value="ECO:0007669"/>
    <property type="project" value="InterPro"/>
</dbReference>
<dbReference type="InterPro" id="IPR036397">
    <property type="entry name" value="RNaseH_sf"/>
</dbReference>
<evidence type="ECO:0000256" key="2">
    <source>
        <dbReference type="SAM" id="SignalP"/>
    </source>
</evidence>
<organism evidence="4 5">
    <name type="scientific">Perkinsus olseni</name>
    <name type="common">Perkinsus atlanticus</name>
    <dbReference type="NCBI Taxonomy" id="32597"/>
    <lineage>
        <taxon>Eukaryota</taxon>
        <taxon>Sar</taxon>
        <taxon>Alveolata</taxon>
        <taxon>Perkinsozoa</taxon>
        <taxon>Perkinsea</taxon>
        <taxon>Perkinsida</taxon>
        <taxon>Perkinsidae</taxon>
        <taxon>Perkinsus</taxon>
    </lineage>
</organism>
<dbReference type="InterPro" id="IPR044730">
    <property type="entry name" value="RNase_H-like_dom_plant"/>
</dbReference>
<dbReference type="Proteomes" id="UP000541610">
    <property type="component" value="Unassembled WGS sequence"/>
</dbReference>
<evidence type="ECO:0000259" key="3">
    <source>
        <dbReference type="PROSITE" id="PS50994"/>
    </source>
</evidence>
<feature type="signal peptide" evidence="2">
    <location>
        <begin position="1"/>
        <end position="20"/>
    </location>
</feature>
<feature type="domain" description="Integrase catalytic" evidence="3">
    <location>
        <begin position="524"/>
        <end position="683"/>
    </location>
</feature>
<accession>A0A7J6N986</accession>
<dbReference type="Gene3D" id="1.10.340.70">
    <property type="match status" value="1"/>
</dbReference>
<dbReference type="OrthoDB" id="6131392at2759"/>
<dbReference type="PROSITE" id="PS50994">
    <property type="entry name" value="INTEGRASE"/>
    <property type="match status" value="1"/>
</dbReference>
<dbReference type="InterPro" id="IPR050951">
    <property type="entry name" value="Retrovirus_Pol_polyprotein"/>
</dbReference>
<dbReference type="Pfam" id="PF00665">
    <property type="entry name" value="rve"/>
    <property type="match status" value="1"/>
</dbReference>
<evidence type="ECO:0000256" key="1">
    <source>
        <dbReference type="SAM" id="MobiDB-lite"/>
    </source>
</evidence>
<dbReference type="Pfam" id="PF17921">
    <property type="entry name" value="Integrase_H2C2"/>
    <property type="match status" value="1"/>
</dbReference>
<dbReference type="Pfam" id="PF23088">
    <property type="entry name" value="DUF7047"/>
    <property type="match status" value="1"/>
</dbReference>
<dbReference type="InterPro" id="IPR001584">
    <property type="entry name" value="Integrase_cat-core"/>
</dbReference>
<dbReference type="InterPro" id="IPR055475">
    <property type="entry name" value="DUF7047"/>
</dbReference>
<feature type="chain" id="PRO_5029724936" description="Integrase catalytic domain-containing protein" evidence="2">
    <location>
        <begin position="21"/>
        <end position="753"/>
    </location>
</feature>
<dbReference type="PANTHER" id="PTHR37984:SF5">
    <property type="entry name" value="PROTEIN NYNRIN-LIKE"/>
    <property type="match status" value="1"/>
</dbReference>
<dbReference type="GO" id="GO:0003676">
    <property type="term" value="F:nucleic acid binding"/>
    <property type="evidence" value="ECO:0007669"/>
    <property type="project" value="InterPro"/>
</dbReference>
<dbReference type="AlphaFoldDB" id="A0A7J6N986"/>
<reference evidence="4 5" key="1">
    <citation type="submission" date="2020-04" db="EMBL/GenBank/DDBJ databases">
        <title>Perkinsus olseni comparative genomics.</title>
        <authorList>
            <person name="Bogema D.R."/>
        </authorList>
    </citation>
    <scope>NUCLEOTIDE SEQUENCE [LARGE SCALE GENOMIC DNA]</scope>
    <source>
        <strain evidence="4">00978-12</strain>
    </source>
</reference>
<dbReference type="Gene3D" id="3.30.420.10">
    <property type="entry name" value="Ribonuclease H-like superfamily/Ribonuclease H"/>
    <property type="match status" value="2"/>
</dbReference>
<evidence type="ECO:0000313" key="4">
    <source>
        <dbReference type="EMBL" id="KAF4680459.1"/>
    </source>
</evidence>
<feature type="region of interest" description="Disordered" evidence="1">
    <location>
        <begin position="328"/>
        <end position="365"/>
    </location>
</feature>
<comment type="caution">
    <text evidence="4">The sequence shown here is derived from an EMBL/GenBank/DDBJ whole genome shotgun (WGS) entry which is preliminary data.</text>
</comment>